<comment type="caution">
    <text evidence="1">The sequence shown here is derived from an EMBL/GenBank/DDBJ whole genome shotgun (WGS) entry which is preliminary data.</text>
</comment>
<proteinExistence type="predicted"/>
<reference evidence="2" key="1">
    <citation type="journal article" date="2022" name="Mol. Ecol. Resour.">
        <title>The genomes of chicory, endive, great burdock and yacon provide insights into Asteraceae palaeo-polyploidization history and plant inulin production.</title>
        <authorList>
            <person name="Fan W."/>
            <person name="Wang S."/>
            <person name="Wang H."/>
            <person name="Wang A."/>
            <person name="Jiang F."/>
            <person name="Liu H."/>
            <person name="Zhao H."/>
            <person name="Xu D."/>
            <person name="Zhang Y."/>
        </authorList>
    </citation>
    <scope>NUCLEOTIDE SEQUENCE [LARGE SCALE GENOMIC DNA]</scope>
    <source>
        <strain evidence="2">cv. Niubang</strain>
    </source>
</reference>
<accession>A0ACB9C7E5</accession>
<dbReference type="EMBL" id="CM042051">
    <property type="protein sequence ID" value="KAI3730196.1"/>
    <property type="molecule type" value="Genomic_DNA"/>
</dbReference>
<protein>
    <submittedName>
        <fullName evidence="1">Uncharacterized protein</fullName>
    </submittedName>
</protein>
<organism evidence="1 2">
    <name type="scientific">Arctium lappa</name>
    <name type="common">Greater burdock</name>
    <name type="synonym">Lappa major</name>
    <dbReference type="NCBI Taxonomy" id="4217"/>
    <lineage>
        <taxon>Eukaryota</taxon>
        <taxon>Viridiplantae</taxon>
        <taxon>Streptophyta</taxon>
        <taxon>Embryophyta</taxon>
        <taxon>Tracheophyta</taxon>
        <taxon>Spermatophyta</taxon>
        <taxon>Magnoliopsida</taxon>
        <taxon>eudicotyledons</taxon>
        <taxon>Gunneridae</taxon>
        <taxon>Pentapetalae</taxon>
        <taxon>asterids</taxon>
        <taxon>campanulids</taxon>
        <taxon>Asterales</taxon>
        <taxon>Asteraceae</taxon>
        <taxon>Carduoideae</taxon>
        <taxon>Cardueae</taxon>
        <taxon>Arctiinae</taxon>
        <taxon>Arctium</taxon>
    </lineage>
</organism>
<evidence type="ECO:0000313" key="1">
    <source>
        <dbReference type="EMBL" id="KAI3730196.1"/>
    </source>
</evidence>
<sequence length="87" mass="9827">MMHLISEFMRIFCFGNDSSRFLVRFLVHKGMVNGSFESNSWLVIVFSSSKFASHQSKVRNYYACLVSPSLTLTKTALVVKNTLGIVT</sequence>
<keyword evidence="2" id="KW-1185">Reference proteome</keyword>
<reference evidence="1 2" key="2">
    <citation type="journal article" date="2022" name="Mol. Ecol. Resour.">
        <title>The genomes of chicory, endive, great burdock and yacon provide insights into Asteraceae paleo-polyploidization history and plant inulin production.</title>
        <authorList>
            <person name="Fan W."/>
            <person name="Wang S."/>
            <person name="Wang H."/>
            <person name="Wang A."/>
            <person name="Jiang F."/>
            <person name="Liu H."/>
            <person name="Zhao H."/>
            <person name="Xu D."/>
            <person name="Zhang Y."/>
        </authorList>
    </citation>
    <scope>NUCLEOTIDE SEQUENCE [LARGE SCALE GENOMIC DNA]</scope>
    <source>
        <strain evidence="2">cv. Niubang</strain>
    </source>
</reference>
<name>A0ACB9C7E5_ARCLA</name>
<dbReference type="Proteomes" id="UP001055879">
    <property type="component" value="Linkage Group LG05"/>
</dbReference>
<evidence type="ECO:0000313" key="2">
    <source>
        <dbReference type="Proteomes" id="UP001055879"/>
    </source>
</evidence>
<gene>
    <name evidence="1" type="ORF">L6452_18873</name>
</gene>